<accession>A0A368GS84</accession>
<name>A0A368GS84_ANCCA</name>
<reference evidence="1 2" key="1">
    <citation type="submission" date="2014-10" db="EMBL/GenBank/DDBJ databases">
        <title>Draft genome of the hookworm Ancylostoma caninum.</title>
        <authorList>
            <person name="Mitreva M."/>
        </authorList>
    </citation>
    <scope>NUCLEOTIDE SEQUENCE [LARGE SCALE GENOMIC DNA]</scope>
    <source>
        <strain evidence="1 2">Baltimore</strain>
    </source>
</reference>
<evidence type="ECO:0000313" key="1">
    <source>
        <dbReference type="EMBL" id="RCN47241.1"/>
    </source>
</evidence>
<proteinExistence type="predicted"/>
<protein>
    <submittedName>
        <fullName evidence="1">Uncharacterized protein</fullName>
    </submittedName>
</protein>
<sequence length="89" mass="9857">MFSPYPCFPAGMSRTGASALCSALRGKVRHFRSCSRNASQAAPDLAWGVRPVEKVRNIGGWCFFLFLLNANSVSYHGKVIFSLQYPVAW</sequence>
<comment type="caution">
    <text evidence="1">The sequence shown here is derived from an EMBL/GenBank/DDBJ whole genome shotgun (WGS) entry which is preliminary data.</text>
</comment>
<keyword evidence="2" id="KW-1185">Reference proteome</keyword>
<gene>
    <name evidence="1" type="ORF">ANCCAN_06683</name>
</gene>
<organism evidence="1 2">
    <name type="scientific">Ancylostoma caninum</name>
    <name type="common">Dog hookworm</name>
    <dbReference type="NCBI Taxonomy" id="29170"/>
    <lineage>
        <taxon>Eukaryota</taxon>
        <taxon>Metazoa</taxon>
        <taxon>Ecdysozoa</taxon>
        <taxon>Nematoda</taxon>
        <taxon>Chromadorea</taxon>
        <taxon>Rhabditida</taxon>
        <taxon>Rhabditina</taxon>
        <taxon>Rhabditomorpha</taxon>
        <taxon>Strongyloidea</taxon>
        <taxon>Ancylostomatidae</taxon>
        <taxon>Ancylostomatinae</taxon>
        <taxon>Ancylostoma</taxon>
    </lineage>
</organism>
<dbReference type="AlphaFoldDB" id="A0A368GS84"/>
<dbReference type="EMBL" id="JOJR01000065">
    <property type="protein sequence ID" value="RCN47241.1"/>
    <property type="molecule type" value="Genomic_DNA"/>
</dbReference>
<dbReference type="Proteomes" id="UP000252519">
    <property type="component" value="Unassembled WGS sequence"/>
</dbReference>
<evidence type="ECO:0000313" key="2">
    <source>
        <dbReference type="Proteomes" id="UP000252519"/>
    </source>
</evidence>